<comment type="cofactor">
    <cofactor evidence="1">
        <name>Ca(2+)</name>
        <dbReference type="ChEBI" id="CHEBI:29108"/>
    </cofactor>
</comment>
<feature type="binding site" evidence="8">
    <location>
        <position position="105"/>
    </location>
    <ligand>
        <name>Ca(2+)</name>
        <dbReference type="ChEBI" id="CHEBI:29108"/>
        <label>1</label>
    </ligand>
</feature>
<dbReference type="NCBIfam" id="NF006969">
    <property type="entry name" value="PRK09441.1-2"/>
    <property type="match status" value="1"/>
</dbReference>
<evidence type="ECO:0000256" key="2">
    <source>
        <dbReference type="ARBA" id="ARBA00008061"/>
    </source>
</evidence>
<dbReference type="Proteomes" id="UP000216021">
    <property type="component" value="Unassembled WGS sequence"/>
</dbReference>
<evidence type="ECO:0000256" key="3">
    <source>
        <dbReference type="ARBA" id="ARBA00022723"/>
    </source>
</evidence>
<dbReference type="Pfam" id="PF09154">
    <property type="entry name" value="Alpha-amy_C_pro"/>
    <property type="match status" value="1"/>
</dbReference>
<dbReference type="InterPro" id="IPR015237">
    <property type="entry name" value="Alpha-amylase_C_pro"/>
</dbReference>
<keyword evidence="3 8" id="KW-0479">Metal-binding</keyword>
<dbReference type="GO" id="GO:0005509">
    <property type="term" value="F:calcium ion binding"/>
    <property type="evidence" value="ECO:0007669"/>
    <property type="project" value="InterPro"/>
</dbReference>
<keyword evidence="8" id="KW-0106">Calcium</keyword>
<dbReference type="GO" id="GO:0005975">
    <property type="term" value="P:carbohydrate metabolic process"/>
    <property type="evidence" value="ECO:0007669"/>
    <property type="project" value="InterPro"/>
</dbReference>
<evidence type="ECO:0000256" key="6">
    <source>
        <dbReference type="ARBA" id="ARBA00023295"/>
    </source>
</evidence>
<name>A0A1S8CNC4_9GAMM</name>
<dbReference type="InterPro" id="IPR013776">
    <property type="entry name" value="A-amylase_thermo"/>
</dbReference>
<evidence type="ECO:0000313" key="10">
    <source>
        <dbReference type="EMBL" id="OMQ25688.1"/>
    </source>
</evidence>
<feature type="active site" description="Nucleophile" evidence="7">
    <location>
        <position position="236"/>
    </location>
</feature>
<dbReference type="SUPFAM" id="SSF51445">
    <property type="entry name" value="(Trans)glycosidases"/>
    <property type="match status" value="1"/>
</dbReference>
<dbReference type="Pfam" id="PF00128">
    <property type="entry name" value="Alpha-amylase"/>
    <property type="match status" value="1"/>
</dbReference>
<dbReference type="EMBL" id="MOXD01000002">
    <property type="protein sequence ID" value="OMQ25688.1"/>
    <property type="molecule type" value="Genomic_DNA"/>
</dbReference>
<evidence type="ECO:0000313" key="11">
    <source>
        <dbReference type="Proteomes" id="UP000216021"/>
    </source>
</evidence>
<evidence type="ECO:0000256" key="4">
    <source>
        <dbReference type="ARBA" id="ARBA00022801"/>
    </source>
</evidence>
<keyword evidence="6" id="KW-0326">Glycosidase</keyword>
<sequence>MTKKTTLLQFFHWYYPGDGKLWPEAAERAPALAELGITDLWLPPAYKGAAGGYSVGYDSYDLFDLGEFDQKGTRATKYGDKEALLQATAQLRDHGIRVIHDVVFNHKIGADEKERVHVYKADADNRNAIADQGIDALAYTRFTFPGRGGAYSQFIWDYKCFSGIDYIEEPQETGIFKIANDYGDSGWNDQVDDEKGNFDYLMGANVELRNPAVVEELKYWARWLMATLPCDGFRLDAAKHIPAWFFKEWVDHVRSVAQHDLLIVAEYWSHDLAALQQYLQLIEGKVMLFDAVLHLKFHQASKQSDQFDMRQIFTDTLIAADPAHAVTMVANHDTQPLQALEAPVESWFKPLAYALILLREQGVPCVFYPDLYGASYSDKGKDGGDYHIKIPVIAELEKLIQARQRFANGVQTDYFDDRNCIAFSRSGTAEAPGCVVVLTNGEASSKTITLGKNFAQKTWRDFLGNRQDDIITDAQGSAAFPVNGGSVSVWVLAELL</sequence>
<dbReference type="SMART" id="SM00642">
    <property type="entry name" value="Aamy"/>
    <property type="match status" value="1"/>
</dbReference>
<reference evidence="10 11" key="1">
    <citation type="submission" date="2016-11" db="EMBL/GenBank/DDBJ databases">
        <title>Rahnella oryzae sp. nov., isolated from rice root.</title>
        <authorList>
            <person name="Zhang X.-X."/>
            <person name="Zhang J."/>
        </authorList>
    </citation>
    <scope>NUCLEOTIDE SEQUENCE [LARGE SCALE GENOMIC DNA]</scope>
    <source>
        <strain evidence="10 11">J11-6</strain>
    </source>
</reference>
<feature type="binding site" evidence="8">
    <location>
        <position position="199"/>
    </location>
    <ligand>
        <name>Ca(2+)</name>
        <dbReference type="ChEBI" id="CHEBI:29108"/>
        <label>1</label>
    </ligand>
</feature>
<comment type="similarity">
    <text evidence="2">Belongs to the glycosyl hydrolase 13 family.</text>
</comment>
<dbReference type="InterPro" id="IPR013780">
    <property type="entry name" value="Glyco_hydro_b"/>
</dbReference>
<gene>
    <name evidence="10" type="ORF">BMI79_05130</name>
</gene>
<keyword evidence="5" id="KW-0119">Carbohydrate metabolism</keyword>
<dbReference type="CDD" id="cd11318">
    <property type="entry name" value="AmyAc_bac_fung_AmyA"/>
    <property type="match status" value="1"/>
</dbReference>
<dbReference type="NCBIfam" id="NF006968">
    <property type="entry name" value="PRK09441.1-1"/>
    <property type="match status" value="1"/>
</dbReference>
<feature type="binding site" evidence="8">
    <location>
        <position position="240"/>
    </location>
    <ligand>
        <name>Ca(2+)</name>
        <dbReference type="ChEBI" id="CHEBI:29108"/>
        <label>1</label>
    </ligand>
</feature>
<dbReference type="Gene3D" id="2.60.40.1180">
    <property type="entry name" value="Golgi alpha-mannosidase II"/>
    <property type="match status" value="1"/>
</dbReference>
<dbReference type="InterPro" id="IPR006047">
    <property type="entry name" value="GH13_cat_dom"/>
</dbReference>
<comment type="caution">
    <text evidence="10">The sequence shown here is derived from an EMBL/GenBank/DDBJ whole genome shotgun (WGS) entry which is preliminary data.</text>
</comment>
<keyword evidence="4" id="KW-0378">Hydrolase</keyword>
<dbReference type="AlphaFoldDB" id="A0A1S8CNC4"/>
<dbReference type="GO" id="GO:0004553">
    <property type="term" value="F:hydrolase activity, hydrolyzing O-glycosyl compounds"/>
    <property type="evidence" value="ECO:0007669"/>
    <property type="project" value="InterPro"/>
</dbReference>
<dbReference type="InterPro" id="IPR017853">
    <property type="entry name" value="GH"/>
</dbReference>
<evidence type="ECO:0000256" key="8">
    <source>
        <dbReference type="PIRSR" id="PIRSR001021-2"/>
    </source>
</evidence>
<evidence type="ECO:0000256" key="7">
    <source>
        <dbReference type="PIRSR" id="PIRSR001021-1"/>
    </source>
</evidence>
<keyword evidence="11" id="KW-1185">Reference proteome</keyword>
<proteinExistence type="inferred from homology"/>
<feature type="active site" description="Proton donor" evidence="7">
    <location>
        <position position="266"/>
    </location>
</feature>
<dbReference type="PANTHER" id="PTHR43447">
    <property type="entry name" value="ALPHA-AMYLASE"/>
    <property type="match status" value="1"/>
</dbReference>
<dbReference type="Gene3D" id="2.40.30.140">
    <property type="match status" value="1"/>
</dbReference>
<feature type="domain" description="Glycosyl hydrolase family 13 catalytic" evidence="9">
    <location>
        <begin position="5"/>
        <end position="403"/>
    </location>
</feature>
<accession>A0A1S8CNC4</accession>
<dbReference type="STRING" id="2034155.BMI79_05130"/>
<dbReference type="OrthoDB" id="9805159at2"/>
<organism evidence="10 11">
    <name type="scientific">Serratia oryzae</name>
    <dbReference type="NCBI Taxonomy" id="2034155"/>
    <lineage>
        <taxon>Bacteria</taxon>
        <taxon>Pseudomonadati</taxon>
        <taxon>Pseudomonadota</taxon>
        <taxon>Gammaproteobacteria</taxon>
        <taxon>Enterobacterales</taxon>
        <taxon>Yersiniaceae</taxon>
        <taxon>Serratia</taxon>
    </lineage>
</organism>
<protein>
    <submittedName>
        <fullName evidence="10">Alpha-amylase</fullName>
    </submittedName>
</protein>
<dbReference type="SUPFAM" id="SSF51011">
    <property type="entry name" value="Glycosyl hydrolase domain"/>
    <property type="match status" value="1"/>
</dbReference>
<evidence type="ECO:0000259" key="9">
    <source>
        <dbReference type="SMART" id="SM00642"/>
    </source>
</evidence>
<evidence type="ECO:0000256" key="1">
    <source>
        <dbReference type="ARBA" id="ARBA00001913"/>
    </source>
</evidence>
<dbReference type="Gene3D" id="3.20.20.80">
    <property type="entry name" value="Glycosidases"/>
    <property type="match status" value="1"/>
</dbReference>
<dbReference type="RefSeq" id="WP_076941051.1">
    <property type="nucleotide sequence ID" value="NZ_MOXD01000002.1"/>
</dbReference>
<evidence type="ECO:0000256" key="5">
    <source>
        <dbReference type="ARBA" id="ARBA00023277"/>
    </source>
</evidence>
<dbReference type="PIRSF" id="PIRSF001021">
    <property type="entry name" value="Alph-amls_thrmst"/>
    <property type="match status" value="1"/>
</dbReference>